<evidence type="ECO:0000313" key="12">
    <source>
        <dbReference type="EMBL" id="KAB5589035.1"/>
    </source>
</evidence>
<dbReference type="PANTHER" id="PTHR42765:SF1">
    <property type="entry name" value="ISOLEUCINE--TRNA LIGASE, MITOCHONDRIAL"/>
    <property type="match status" value="1"/>
</dbReference>
<dbReference type="AlphaFoldDB" id="A0A5N5QBB8"/>
<dbReference type="InterPro" id="IPR014729">
    <property type="entry name" value="Rossmann-like_a/b/a_fold"/>
</dbReference>
<dbReference type="EC" id="6.1.1.5" evidence="2"/>
<evidence type="ECO:0000256" key="5">
    <source>
        <dbReference type="ARBA" id="ARBA00022840"/>
    </source>
</evidence>
<dbReference type="GO" id="GO:0004822">
    <property type="term" value="F:isoleucine-tRNA ligase activity"/>
    <property type="evidence" value="ECO:0007669"/>
    <property type="project" value="UniProtKB-EC"/>
</dbReference>
<dbReference type="Pfam" id="PF08264">
    <property type="entry name" value="Anticodon_1"/>
    <property type="match status" value="1"/>
</dbReference>
<dbReference type="GO" id="GO:0006428">
    <property type="term" value="P:isoleucyl-tRNA aminoacylation"/>
    <property type="evidence" value="ECO:0007669"/>
    <property type="project" value="InterPro"/>
</dbReference>
<evidence type="ECO:0000259" key="11">
    <source>
        <dbReference type="Pfam" id="PF08264"/>
    </source>
</evidence>
<keyword evidence="5 9" id="KW-0067">ATP-binding</keyword>
<dbReference type="OrthoDB" id="10264412at2759"/>
<proteinExistence type="inferred from homology"/>
<name>A0A5N5QBB8_9AGAM</name>
<dbReference type="InterPro" id="IPR009080">
    <property type="entry name" value="tRNAsynth_Ia_anticodon-bd"/>
</dbReference>
<comment type="caution">
    <text evidence="12">The sequence shown here is derived from an EMBL/GenBank/DDBJ whole genome shotgun (WGS) entry which is preliminary data.</text>
</comment>
<evidence type="ECO:0000313" key="13">
    <source>
        <dbReference type="Proteomes" id="UP000383932"/>
    </source>
</evidence>
<keyword evidence="7 9" id="KW-0030">Aminoacyl-tRNA synthetase</keyword>
<dbReference type="Pfam" id="PF00133">
    <property type="entry name" value="tRNA-synt_1"/>
    <property type="match status" value="1"/>
</dbReference>
<organism evidence="12 13">
    <name type="scientific">Ceratobasidium theobromae</name>
    <dbReference type="NCBI Taxonomy" id="1582974"/>
    <lineage>
        <taxon>Eukaryota</taxon>
        <taxon>Fungi</taxon>
        <taxon>Dikarya</taxon>
        <taxon>Basidiomycota</taxon>
        <taxon>Agaricomycotina</taxon>
        <taxon>Agaricomycetes</taxon>
        <taxon>Cantharellales</taxon>
        <taxon>Ceratobasidiaceae</taxon>
        <taxon>Ceratobasidium</taxon>
    </lineage>
</organism>
<comment type="similarity">
    <text evidence="1 9">Belongs to the class-I aminoacyl-tRNA synthetase family.</text>
</comment>
<evidence type="ECO:0000256" key="7">
    <source>
        <dbReference type="ARBA" id="ARBA00023146"/>
    </source>
</evidence>
<keyword evidence="6 9" id="KW-0648">Protein biosynthesis</keyword>
<protein>
    <recommendedName>
        <fullName evidence="2">isoleucine--tRNA ligase</fullName>
        <ecNumber evidence="2">6.1.1.5</ecNumber>
    </recommendedName>
    <alternativeName>
        <fullName evidence="8">Isoleucyl-tRNA synthetase</fullName>
    </alternativeName>
</protein>
<dbReference type="GO" id="GO:0000049">
    <property type="term" value="F:tRNA binding"/>
    <property type="evidence" value="ECO:0007669"/>
    <property type="project" value="InterPro"/>
</dbReference>
<dbReference type="Gene3D" id="3.40.50.620">
    <property type="entry name" value="HUPs"/>
    <property type="match status" value="2"/>
</dbReference>
<evidence type="ECO:0000259" key="10">
    <source>
        <dbReference type="Pfam" id="PF00133"/>
    </source>
</evidence>
<evidence type="ECO:0000256" key="4">
    <source>
        <dbReference type="ARBA" id="ARBA00022741"/>
    </source>
</evidence>
<evidence type="ECO:0000256" key="6">
    <source>
        <dbReference type="ARBA" id="ARBA00022917"/>
    </source>
</evidence>
<sequence length="949" mass="106902">MLRVARARYHIGNCTLKYLSARLNSSQAQNKNAFTDTLLLPKTTFPLWADPAQREVPYRLRTTEELYKWQWEHRAQNETFILHDGPPYANGSLHCGHALNKIIKDIINRFHVMQGYRVHYMPGWDCHGLPIENKALQELKGDSRTISPTTIRTTAREVAHREIQRQRGEFREFGIMADWSLEGYHEYEIRQLKVLQMMVEKGLIIRHHRPVYWSPSSISALAEAELEYVDDHKSQSVYVALPVEVCSPGLERILPSGSDAPSLLIWTTTPWTLPANMAVTVHAEIMYRVVRCQDDRLFVVAEARIEDLGGAGIFGEDWVILGEVSGANLVGTIYKPVFGKTRCSVLTGRHVTSESGTGLVHTAPAHGPDDYATWHANNQTADILCPVDSEGRFTNAVGSEWSRLVGKEVLGNGNIEVIKILAQSGLLVKKQSLRHRYPYDWKTKSPVIFRATSQWFANLANIKDKALEALSDVEFYPETSRSRLEAFIRERSEWCISRQRSWGVPIPALHDSITDETLLTPESLEHIIRVLSEKGTNYWWDGPVEDFIPPSQRVSGRTWKKGSDTIDVWFDSGSSWSLIRDLKLRDGIFTNVCLEGTDQHRGWFQSLLLTAVSCSKEEKPRAPYKQLITHGFVLDAEGKKMSKSLGNIISPMTIIHGGEVSKAANILNAVPHATTVEYGKDMSLGRAALTQASENLRKIRNSARFALGNIGATNDRDVPGLQRQDLGLLERYVLNQLYDLEKGSLKAYYGYNFQKVVHSVSSFTNNVLSSFYFDIMKDTLYAESPNGPARKLAISMINEILRVLSSVIAPILPHLAEEIHAHFNPLASSSVFRSGWRSIPEHYKDTQAENDMMHVLNTRAAIMETLERIRQTNRDLGSALEARVNITLTGSGPMASILRREGDTLASIFIVSEVTLGEGINADHPWSFADQEFTFGKRHQRENLGHLTP</sequence>
<feature type="domain" description="Aminoacyl-tRNA synthetase class Ia" evidence="10">
    <location>
        <begin position="63"/>
        <end position="677"/>
    </location>
</feature>
<gene>
    <name evidence="12" type="ORF">CTheo_7531</name>
</gene>
<keyword evidence="13" id="KW-1185">Reference proteome</keyword>
<feature type="domain" description="Methionyl/Valyl/Leucyl/Isoleucyl-tRNA synthetase anticodon-binding" evidence="11">
    <location>
        <begin position="730"/>
        <end position="876"/>
    </location>
</feature>
<dbReference type="InterPro" id="IPR050081">
    <property type="entry name" value="Ile-tRNA_ligase"/>
</dbReference>
<dbReference type="Gene3D" id="1.10.730.20">
    <property type="match status" value="1"/>
</dbReference>
<dbReference type="EMBL" id="SSOP01000328">
    <property type="protein sequence ID" value="KAB5589035.1"/>
    <property type="molecule type" value="Genomic_DNA"/>
</dbReference>
<dbReference type="PANTHER" id="PTHR42765">
    <property type="entry name" value="SOLEUCYL-TRNA SYNTHETASE"/>
    <property type="match status" value="1"/>
</dbReference>
<dbReference type="Gene3D" id="3.90.740.10">
    <property type="entry name" value="Valyl/Leucyl/Isoleucyl-tRNA synthetase, editing domain"/>
    <property type="match status" value="1"/>
</dbReference>
<dbReference type="InterPro" id="IPR013155">
    <property type="entry name" value="M/V/L/I-tRNA-synth_anticd-bd"/>
</dbReference>
<dbReference type="GO" id="GO:0032543">
    <property type="term" value="P:mitochondrial translation"/>
    <property type="evidence" value="ECO:0007669"/>
    <property type="project" value="TreeGrafter"/>
</dbReference>
<dbReference type="CDD" id="cd07960">
    <property type="entry name" value="Anticodon_Ia_Ile_BEm"/>
    <property type="match status" value="1"/>
</dbReference>
<dbReference type="GO" id="GO:0002161">
    <property type="term" value="F:aminoacyl-tRNA deacylase activity"/>
    <property type="evidence" value="ECO:0007669"/>
    <property type="project" value="InterPro"/>
</dbReference>
<dbReference type="InterPro" id="IPR001412">
    <property type="entry name" value="aa-tRNA-synth_I_CS"/>
</dbReference>
<dbReference type="SUPFAM" id="SSF47323">
    <property type="entry name" value="Anticodon-binding domain of a subclass of class I aminoacyl-tRNA synthetases"/>
    <property type="match status" value="1"/>
</dbReference>
<evidence type="ECO:0000256" key="9">
    <source>
        <dbReference type="RuleBase" id="RU363035"/>
    </source>
</evidence>
<dbReference type="InterPro" id="IPR002301">
    <property type="entry name" value="Ile-tRNA-ligase"/>
</dbReference>
<evidence type="ECO:0000256" key="1">
    <source>
        <dbReference type="ARBA" id="ARBA00005594"/>
    </source>
</evidence>
<dbReference type="SUPFAM" id="SSF50677">
    <property type="entry name" value="ValRS/IleRS/LeuRS editing domain"/>
    <property type="match status" value="1"/>
</dbReference>
<dbReference type="GO" id="GO:0005739">
    <property type="term" value="C:mitochondrion"/>
    <property type="evidence" value="ECO:0007669"/>
    <property type="project" value="TreeGrafter"/>
</dbReference>
<dbReference type="NCBIfam" id="TIGR00392">
    <property type="entry name" value="ileS"/>
    <property type="match status" value="1"/>
</dbReference>
<dbReference type="Proteomes" id="UP000383932">
    <property type="component" value="Unassembled WGS sequence"/>
</dbReference>
<evidence type="ECO:0000256" key="8">
    <source>
        <dbReference type="ARBA" id="ARBA00032665"/>
    </source>
</evidence>
<keyword evidence="3 9" id="KW-0436">Ligase</keyword>
<dbReference type="InterPro" id="IPR002300">
    <property type="entry name" value="aa-tRNA-synth_Ia"/>
</dbReference>
<dbReference type="PROSITE" id="PS00178">
    <property type="entry name" value="AA_TRNA_LIGASE_I"/>
    <property type="match status" value="1"/>
</dbReference>
<dbReference type="GO" id="GO:0005524">
    <property type="term" value="F:ATP binding"/>
    <property type="evidence" value="ECO:0007669"/>
    <property type="project" value="UniProtKB-KW"/>
</dbReference>
<dbReference type="PRINTS" id="PR00984">
    <property type="entry name" value="TRNASYNTHILE"/>
</dbReference>
<accession>A0A5N5QBB8</accession>
<reference evidence="12 13" key="1">
    <citation type="journal article" date="2019" name="Fungal Biol. Biotechnol.">
        <title>Draft genome sequence of fastidious pathogen Ceratobasidium theobromae, which causes vascular-streak dieback in Theobroma cacao.</title>
        <authorList>
            <person name="Ali S.S."/>
            <person name="Asman A."/>
            <person name="Shao J."/>
            <person name="Firmansyah A.P."/>
            <person name="Susilo A.W."/>
            <person name="Rosmana A."/>
            <person name="McMahon P."/>
            <person name="Junaid M."/>
            <person name="Guest D."/>
            <person name="Kheng T.Y."/>
            <person name="Meinhardt L.W."/>
            <person name="Bailey B.A."/>
        </authorList>
    </citation>
    <scope>NUCLEOTIDE SEQUENCE [LARGE SCALE GENOMIC DNA]</scope>
    <source>
        <strain evidence="12 13">CT2</strain>
    </source>
</reference>
<evidence type="ECO:0000256" key="3">
    <source>
        <dbReference type="ARBA" id="ARBA00022598"/>
    </source>
</evidence>
<dbReference type="InterPro" id="IPR009008">
    <property type="entry name" value="Val/Leu/Ile-tRNA-synth_edit"/>
</dbReference>
<dbReference type="SUPFAM" id="SSF52374">
    <property type="entry name" value="Nucleotidylyl transferase"/>
    <property type="match status" value="1"/>
</dbReference>
<keyword evidence="4 9" id="KW-0547">Nucleotide-binding</keyword>
<evidence type="ECO:0000256" key="2">
    <source>
        <dbReference type="ARBA" id="ARBA00013165"/>
    </source>
</evidence>
<dbReference type="InterPro" id="IPR033708">
    <property type="entry name" value="Anticodon_Ile_BEm"/>
</dbReference>